<evidence type="ECO:0000313" key="15">
    <source>
        <dbReference type="Ensembl" id="ENSPNAP00000062614.1"/>
    </source>
</evidence>
<feature type="transmembrane region" description="Helical" evidence="13">
    <location>
        <begin position="68"/>
        <end position="87"/>
    </location>
</feature>
<dbReference type="SUPFAM" id="SSF81321">
    <property type="entry name" value="Family A G protein-coupled receptor-like"/>
    <property type="match status" value="1"/>
</dbReference>
<dbReference type="FunFam" id="1.20.1070.10:FF:000024">
    <property type="entry name" value="Olfactory receptor"/>
    <property type="match status" value="1"/>
</dbReference>
<dbReference type="Gene3D" id="1.20.1070.10">
    <property type="entry name" value="Rhodopsin 7-helix transmembrane proteins"/>
    <property type="match status" value="1"/>
</dbReference>
<dbReference type="Proteomes" id="UP001501920">
    <property type="component" value="Chromosome 17"/>
</dbReference>
<organism evidence="15 16">
    <name type="scientific">Pygocentrus nattereri</name>
    <name type="common">Red-bellied piranha</name>
    <dbReference type="NCBI Taxonomy" id="42514"/>
    <lineage>
        <taxon>Eukaryota</taxon>
        <taxon>Metazoa</taxon>
        <taxon>Chordata</taxon>
        <taxon>Craniata</taxon>
        <taxon>Vertebrata</taxon>
        <taxon>Euteleostomi</taxon>
        <taxon>Actinopterygii</taxon>
        <taxon>Neopterygii</taxon>
        <taxon>Teleostei</taxon>
        <taxon>Ostariophysi</taxon>
        <taxon>Characiformes</taxon>
        <taxon>Characoidei</taxon>
        <taxon>Pygocentrus</taxon>
    </lineage>
</organism>
<dbReference type="Ensembl" id="ENSPNAT00000078209.1">
    <property type="protein sequence ID" value="ENSPNAP00000062614.1"/>
    <property type="gene ID" value="ENSPNAG00000033744.1"/>
</dbReference>
<proteinExistence type="predicted"/>
<dbReference type="PROSITE" id="PS50262">
    <property type="entry name" value="G_PROTEIN_RECEP_F1_2"/>
    <property type="match status" value="1"/>
</dbReference>
<feature type="transmembrane region" description="Helical" evidence="13">
    <location>
        <begin position="205"/>
        <end position="226"/>
    </location>
</feature>
<reference evidence="15" key="2">
    <citation type="submission" date="2025-08" db="UniProtKB">
        <authorList>
            <consortium name="Ensembl"/>
        </authorList>
    </citation>
    <scope>IDENTIFICATION</scope>
</reference>
<dbReference type="GO" id="GO:0004930">
    <property type="term" value="F:G protein-coupled receptor activity"/>
    <property type="evidence" value="ECO:0007669"/>
    <property type="project" value="UniProtKB-KW"/>
</dbReference>
<feature type="transmembrane region" description="Helical" evidence="13">
    <location>
        <begin position="281"/>
        <end position="300"/>
    </location>
</feature>
<feature type="domain" description="G-protein coupled receptors family 1 profile" evidence="14">
    <location>
        <begin position="50"/>
        <end position="298"/>
    </location>
</feature>
<feature type="transmembrane region" description="Helical" evidence="13">
    <location>
        <begin position="107"/>
        <end position="129"/>
    </location>
</feature>
<evidence type="ECO:0000313" key="16">
    <source>
        <dbReference type="Proteomes" id="UP001501920"/>
    </source>
</evidence>
<dbReference type="Pfam" id="PF13853">
    <property type="entry name" value="7tm_4"/>
    <property type="match status" value="1"/>
</dbReference>
<evidence type="ECO:0000256" key="10">
    <source>
        <dbReference type="ARBA" id="ARBA00023170"/>
    </source>
</evidence>
<keyword evidence="2" id="KW-1003">Cell membrane</keyword>
<evidence type="ECO:0000256" key="13">
    <source>
        <dbReference type="SAM" id="Phobius"/>
    </source>
</evidence>
<keyword evidence="3" id="KW-0716">Sensory transduction</keyword>
<keyword evidence="10" id="KW-0675">Receptor</keyword>
<keyword evidence="7" id="KW-0297">G-protein coupled receptor</keyword>
<evidence type="ECO:0000256" key="5">
    <source>
        <dbReference type="ARBA" id="ARBA00022725"/>
    </source>
</evidence>
<keyword evidence="6 13" id="KW-1133">Transmembrane helix</keyword>
<evidence type="ECO:0000256" key="2">
    <source>
        <dbReference type="ARBA" id="ARBA00022475"/>
    </source>
</evidence>
<dbReference type="AlphaFoldDB" id="A0AAR2KJG9"/>
<evidence type="ECO:0000256" key="3">
    <source>
        <dbReference type="ARBA" id="ARBA00022606"/>
    </source>
</evidence>
<evidence type="ECO:0000256" key="12">
    <source>
        <dbReference type="ARBA" id="ARBA00023224"/>
    </source>
</evidence>
<evidence type="ECO:0000256" key="8">
    <source>
        <dbReference type="ARBA" id="ARBA00023136"/>
    </source>
</evidence>
<feature type="transmembrane region" description="Helical" evidence="13">
    <location>
        <begin position="247"/>
        <end position="269"/>
    </location>
</feature>
<evidence type="ECO:0000259" key="14">
    <source>
        <dbReference type="PROSITE" id="PS50262"/>
    </source>
</evidence>
<keyword evidence="8 13" id="KW-0472">Membrane</keyword>
<sequence>MLLIASESSVMMENSSGQFVFVLHGLNDTRTNKQIYFAFGLLIYILTMFVNFTLIITIALDKMLHEPMHLFICSLYVNGICGASAFYPKILADLLSESITTSYVSCLVQTFTIYWYVFCEFTCLTVMAYDRYAAICKPLEYHSIMTHQKVLKLLLFTWLFSLLESCFGAALTIRLPLCGKDIDKIYCSNWEIVKLACTDVTVNNVYGYFMVFSHVSQAVFVIISYIRIIGASLKSKTEQLKFIQTCLPHLITLINFNISLVFDAMYARYGKAQELQALRNVLGIEFLVVPPLLNPIIYGVKMAKIRHRLVQLYSHKRKAVQ</sequence>
<dbReference type="GO" id="GO:0005549">
    <property type="term" value="F:odorant binding"/>
    <property type="evidence" value="ECO:0007669"/>
    <property type="project" value="TreeGrafter"/>
</dbReference>
<dbReference type="PANTHER" id="PTHR26451:SF871">
    <property type="entry name" value="ODORANT RECEPTOR-RELATED"/>
    <property type="match status" value="1"/>
</dbReference>
<dbReference type="PROSITE" id="PS00237">
    <property type="entry name" value="G_PROTEIN_RECEP_F1_1"/>
    <property type="match status" value="1"/>
</dbReference>
<evidence type="ECO:0000256" key="6">
    <source>
        <dbReference type="ARBA" id="ARBA00022989"/>
    </source>
</evidence>
<evidence type="ECO:0000256" key="1">
    <source>
        <dbReference type="ARBA" id="ARBA00004651"/>
    </source>
</evidence>
<accession>A0AAR2KJG9</accession>
<comment type="subcellular location">
    <subcellularLocation>
        <location evidence="1">Cell membrane</location>
        <topology evidence="1">Multi-pass membrane protein</topology>
    </subcellularLocation>
</comment>
<keyword evidence="5" id="KW-0552">Olfaction</keyword>
<dbReference type="PANTHER" id="PTHR26451">
    <property type="entry name" value="G_PROTEIN_RECEP_F1_2 DOMAIN-CONTAINING PROTEIN"/>
    <property type="match status" value="1"/>
</dbReference>
<evidence type="ECO:0000256" key="7">
    <source>
        <dbReference type="ARBA" id="ARBA00023040"/>
    </source>
</evidence>
<reference evidence="15" key="3">
    <citation type="submission" date="2025-09" db="UniProtKB">
        <authorList>
            <consortium name="Ensembl"/>
        </authorList>
    </citation>
    <scope>IDENTIFICATION</scope>
</reference>
<keyword evidence="4 13" id="KW-0812">Transmembrane</keyword>
<dbReference type="PRINTS" id="PR00245">
    <property type="entry name" value="OLFACTORYR"/>
</dbReference>
<keyword evidence="11" id="KW-0325">Glycoprotein</keyword>
<reference evidence="15 16" key="1">
    <citation type="submission" date="2020-10" db="EMBL/GenBank/DDBJ databases">
        <title>Pygocentrus nattereri (red-bellied piranha) genome, fPygNat1, primary haplotype.</title>
        <authorList>
            <person name="Myers G."/>
            <person name="Meyer A."/>
            <person name="Karagic N."/>
            <person name="Pippel M."/>
            <person name="Winkler S."/>
            <person name="Tracey A."/>
            <person name="Wood J."/>
            <person name="Formenti G."/>
            <person name="Howe K."/>
            <person name="Fedrigo O."/>
            <person name="Jarvis E.D."/>
        </authorList>
    </citation>
    <scope>NUCLEOTIDE SEQUENCE [LARGE SCALE GENOMIC DNA]</scope>
</reference>
<name>A0AAR2KJG9_PYGNA</name>
<feature type="transmembrane region" description="Helical" evidence="13">
    <location>
        <begin position="35"/>
        <end position="56"/>
    </location>
</feature>
<evidence type="ECO:0000256" key="11">
    <source>
        <dbReference type="ARBA" id="ARBA00023180"/>
    </source>
</evidence>
<dbReference type="InterPro" id="IPR017452">
    <property type="entry name" value="GPCR_Rhodpsn_7TM"/>
</dbReference>
<dbReference type="InterPro" id="IPR000725">
    <property type="entry name" value="Olfact_rcpt"/>
</dbReference>
<dbReference type="GO" id="GO:0004984">
    <property type="term" value="F:olfactory receptor activity"/>
    <property type="evidence" value="ECO:0007669"/>
    <property type="project" value="InterPro"/>
</dbReference>
<evidence type="ECO:0000256" key="9">
    <source>
        <dbReference type="ARBA" id="ARBA00023157"/>
    </source>
</evidence>
<protein>
    <recommendedName>
        <fullName evidence="14">G-protein coupled receptors family 1 profile domain-containing protein</fullName>
    </recommendedName>
</protein>
<keyword evidence="9" id="KW-1015">Disulfide bond</keyword>
<keyword evidence="16" id="KW-1185">Reference proteome</keyword>
<dbReference type="InterPro" id="IPR000276">
    <property type="entry name" value="GPCR_Rhodpsn"/>
</dbReference>
<feature type="transmembrane region" description="Helical" evidence="13">
    <location>
        <begin position="150"/>
        <end position="173"/>
    </location>
</feature>
<dbReference type="GO" id="GO:0005886">
    <property type="term" value="C:plasma membrane"/>
    <property type="evidence" value="ECO:0007669"/>
    <property type="project" value="UniProtKB-SubCell"/>
</dbReference>
<evidence type="ECO:0000256" key="4">
    <source>
        <dbReference type="ARBA" id="ARBA00022692"/>
    </source>
</evidence>
<keyword evidence="12" id="KW-0807">Transducer</keyword>
<dbReference type="InterPro" id="IPR052921">
    <property type="entry name" value="GPCR1_Superfamily_Member"/>
</dbReference>
<dbReference type="GeneTree" id="ENSGT00950000183023"/>